<organism evidence="2 3">
    <name type="scientific">Neurospora tetrasperma (strain FGSC 2508 / ATCC MYA-4615 / P0657)</name>
    <dbReference type="NCBI Taxonomy" id="510951"/>
    <lineage>
        <taxon>Eukaryota</taxon>
        <taxon>Fungi</taxon>
        <taxon>Dikarya</taxon>
        <taxon>Ascomycota</taxon>
        <taxon>Pezizomycotina</taxon>
        <taxon>Sordariomycetes</taxon>
        <taxon>Sordariomycetidae</taxon>
        <taxon>Sordariales</taxon>
        <taxon>Sordariaceae</taxon>
        <taxon>Neurospora</taxon>
    </lineage>
</organism>
<sequence>MGRSEANSQIKSVHLEERQPAASDQSSGNSDTASAPITTEHRRPPSDLEMATKFIDIEKITFELTSNFTTTPTDDQIMYKARVTVDRVLTLHPTRQDGGEIMKAIKSLHGHFYSMWTVGEREDMKLLLRVKLLACMIAVMRDLLLSRFVSLAYQPRATGCRGVTFECTPTDMHEIWPRFLVTPQVFTNNNSQQLHKGHLLIPALQDSLLFMEFWTLTHDEVSYPRKASGPRISRSTMPASTSNTRVGAVSAPRHTLLPMAFRIIPINRITREMTQSSTVIPSRPKIALRARQVIQKALMNGSHDETIEMALTKLLSNFNYLWGWGGYKDKSVGVTVGLLNEMMAVLKGEVSFLVPVPILESFHLVQIPLLIVSVLCGVYRTYWNKRFESSPRYFVFRLRNACTADGLQGVMRSLLSGMPQSLQRSAYRGARHTGCRGNYL</sequence>
<dbReference type="AlphaFoldDB" id="F8MT58"/>
<gene>
    <name evidence="2" type="ORF">NEUTE1DRAFT_111751</name>
</gene>
<evidence type="ECO:0000313" key="3">
    <source>
        <dbReference type="Proteomes" id="UP000008065"/>
    </source>
</evidence>
<evidence type="ECO:0000256" key="1">
    <source>
        <dbReference type="SAM" id="MobiDB-lite"/>
    </source>
</evidence>
<keyword evidence="3" id="KW-1185">Reference proteome</keyword>
<name>F8MT58_NEUT8</name>
<dbReference type="VEuPathDB" id="FungiDB:NEUTE1DRAFT_111751"/>
<dbReference type="RefSeq" id="XP_009853050.1">
    <property type="nucleotide sequence ID" value="XM_009854748.1"/>
</dbReference>
<feature type="compositionally biased region" description="Polar residues" evidence="1">
    <location>
        <begin position="1"/>
        <end position="11"/>
    </location>
</feature>
<feature type="region of interest" description="Disordered" evidence="1">
    <location>
        <begin position="225"/>
        <end position="245"/>
    </location>
</feature>
<reference evidence="3" key="1">
    <citation type="journal article" date="2011" name="Genetics">
        <title>Massive changes in genome architecture accompany the transition to self-fertility in the filamentous fungus Neurospora tetrasperma.</title>
        <authorList>
            <person name="Ellison C.E."/>
            <person name="Stajich J.E."/>
            <person name="Jacobson D.J."/>
            <person name="Natvig D.O."/>
            <person name="Lapidus A."/>
            <person name="Foster B."/>
            <person name="Aerts A."/>
            <person name="Riley R."/>
            <person name="Lindquist E.A."/>
            <person name="Grigoriev I.V."/>
            <person name="Taylor J.W."/>
        </authorList>
    </citation>
    <scope>NUCLEOTIDE SEQUENCE [LARGE SCALE GENOMIC DNA]</scope>
    <source>
        <strain evidence="3">FGSC 2508 / P0657</strain>
    </source>
</reference>
<feature type="region of interest" description="Disordered" evidence="1">
    <location>
        <begin position="1"/>
        <end position="45"/>
    </location>
</feature>
<dbReference type="OrthoDB" id="4586325at2759"/>
<dbReference type="KEGG" id="nte:NEUTE1DRAFT111751"/>
<dbReference type="HOGENOM" id="CLU_050721_0_0_1"/>
<evidence type="ECO:0000313" key="2">
    <source>
        <dbReference type="EMBL" id="EGO55190.1"/>
    </source>
</evidence>
<dbReference type="EMBL" id="GL891306">
    <property type="protein sequence ID" value="EGO55190.1"/>
    <property type="molecule type" value="Genomic_DNA"/>
</dbReference>
<dbReference type="Proteomes" id="UP000008065">
    <property type="component" value="Unassembled WGS sequence"/>
</dbReference>
<proteinExistence type="predicted"/>
<accession>F8MT58</accession>
<feature type="compositionally biased region" description="Polar residues" evidence="1">
    <location>
        <begin position="22"/>
        <end position="37"/>
    </location>
</feature>
<protein>
    <submittedName>
        <fullName evidence="2">Uncharacterized protein</fullName>
    </submittedName>
</protein>
<feature type="compositionally biased region" description="Polar residues" evidence="1">
    <location>
        <begin position="233"/>
        <end position="245"/>
    </location>
</feature>
<dbReference type="GeneID" id="20822593"/>